<keyword evidence="1" id="KW-1133">Transmembrane helix</keyword>
<keyword evidence="1" id="KW-0472">Membrane</keyword>
<dbReference type="EMBL" id="LAZR01004797">
    <property type="protein sequence ID" value="KKN05504.1"/>
    <property type="molecule type" value="Genomic_DNA"/>
</dbReference>
<organism evidence="2">
    <name type="scientific">marine sediment metagenome</name>
    <dbReference type="NCBI Taxonomy" id="412755"/>
    <lineage>
        <taxon>unclassified sequences</taxon>
        <taxon>metagenomes</taxon>
        <taxon>ecological metagenomes</taxon>
    </lineage>
</organism>
<feature type="transmembrane region" description="Helical" evidence="1">
    <location>
        <begin position="17"/>
        <end position="33"/>
    </location>
</feature>
<evidence type="ECO:0000256" key="1">
    <source>
        <dbReference type="SAM" id="Phobius"/>
    </source>
</evidence>
<protein>
    <submittedName>
        <fullName evidence="2">Uncharacterized protein</fullName>
    </submittedName>
</protein>
<accession>A0A0F9MHY3</accession>
<feature type="transmembrane region" description="Helical" evidence="1">
    <location>
        <begin position="39"/>
        <end position="57"/>
    </location>
</feature>
<reference evidence="2" key="1">
    <citation type="journal article" date="2015" name="Nature">
        <title>Complex archaea that bridge the gap between prokaryotes and eukaryotes.</title>
        <authorList>
            <person name="Spang A."/>
            <person name="Saw J.H."/>
            <person name="Jorgensen S.L."/>
            <person name="Zaremba-Niedzwiedzka K."/>
            <person name="Martijn J."/>
            <person name="Lind A.E."/>
            <person name="van Eijk R."/>
            <person name="Schleper C."/>
            <person name="Guy L."/>
            <person name="Ettema T.J."/>
        </authorList>
    </citation>
    <scope>NUCLEOTIDE SEQUENCE</scope>
</reference>
<comment type="caution">
    <text evidence="2">The sequence shown here is derived from an EMBL/GenBank/DDBJ whole genome shotgun (WGS) entry which is preliminary data.</text>
</comment>
<keyword evidence="1" id="KW-0812">Transmembrane</keyword>
<name>A0A0F9MHY3_9ZZZZ</name>
<proteinExistence type="predicted"/>
<evidence type="ECO:0000313" key="2">
    <source>
        <dbReference type="EMBL" id="KKN05504.1"/>
    </source>
</evidence>
<dbReference type="AlphaFoldDB" id="A0A0F9MHY3"/>
<sequence>MNQYEFDIIRERAKVRILYFLAFGIMFWLTSFSQVEGRVVLSLVIASVLVLLTIIQIKDYRKAKEYLYR</sequence>
<gene>
    <name evidence="2" type="ORF">LCGC14_1086700</name>
</gene>